<dbReference type="RefSeq" id="WP_078712234.1">
    <property type="nucleotide sequence ID" value="NZ_FUWY01000005.1"/>
</dbReference>
<dbReference type="Gene3D" id="1.10.132.20">
    <property type="entry name" value="Ribosome-recycling factor"/>
    <property type="match status" value="1"/>
</dbReference>
<accession>A0A1T4P133</accession>
<proteinExistence type="inferred from homology"/>
<dbReference type="OrthoDB" id="9804006at2"/>
<evidence type="ECO:0000256" key="2">
    <source>
        <dbReference type="ARBA" id="ARBA00005912"/>
    </source>
</evidence>
<evidence type="ECO:0000256" key="1">
    <source>
        <dbReference type="ARBA" id="ARBA00004496"/>
    </source>
</evidence>
<dbReference type="FunFam" id="1.10.132.20:FF:000001">
    <property type="entry name" value="Ribosome-recycling factor"/>
    <property type="match status" value="1"/>
</dbReference>
<evidence type="ECO:0000313" key="8">
    <source>
        <dbReference type="Proteomes" id="UP000243297"/>
    </source>
</evidence>
<gene>
    <name evidence="5" type="primary">frr</name>
    <name evidence="7" type="ORF">SAMN02745191_1828</name>
</gene>
<comment type="function">
    <text evidence="5">Responsible for the release of ribosomes from messenger RNA at the termination of protein biosynthesis. May increase the efficiency of translation by recycling ribosomes from one round of translation to another.</text>
</comment>
<dbReference type="InterPro" id="IPR023584">
    <property type="entry name" value="Ribosome_recyc_fac_dom"/>
</dbReference>
<feature type="domain" description="Ribosome recycling factor" evidence="6">
    <location>
        <begin position="22"/>
        <end position="180"/>
    </location>
</feature>
<name>A0A1T4P133_9FIRM</name>
<keyword evidence="4 5" id="KW-0648">Protein biosynthesis</keyword>
<organism evidence="7 8">
    <name type="scientific">Anaerorhabdus furcosa</name>
    <dbReference type="NCBI Taxonomy" id="118967"/>
    <lineage>
        <taxon>Bacteria</taxon>
        <taxon>Bacillati</taxon>
        <taxon>Bacillota</taxon>
        <taxon>Erysipelotrichia</taxon>
        <taxon>Erysipelotrichales</taxon>
        <taxon>Erysipelotrichaceae</taxon>
        <taxon>Anaerorhabdus</taxon>
    </lineage>
</organism>
<dbReference type="Gene3D" id="3.30.1360.40">
    <property type="match status" value="1"/>
</dbReference>
<evidence type="ECO:0000256" key="4">
    <source>
        <dbReference type="ARBA" id="ARBA00022917"/>
    </source>
</evidence>
<reference evidence="8" key="1">
    <citation type="submission" date="2017-02" db="EMBL/GenBank/DDBJ databases">
        <authorList>
            <person name="Varghese N."/>
            <person name="Submissions S."/>
        </authorList>
    </citation>
    <scope>NUCLEOTIDE SEQUENCE [LARGE SCALE GENOMIC DNA]</scope>
    <source>
        <strain evidence="8">ATCC 25662</strain>
    </source>
</reference>
<comment type="subcellular location">
    <subcellularLocation>
        <location evidence="1 5">Cytoplasm</location>
    </subcellularLocation>
</comment>
<dbReference type="InterPro" id="IPR002661">
    <property type="entry name" value="Ribosome_recyc_fac"/>
</dbReference>
<dbReference type="InterPro" id="IPR036191">
    <property type="entry name" value="RRF_sf"/>
</dbReference>
<dbReference type="HAMAP" id="MF_00040">
    <property type="entry name" value="RRF"/>
    <property type="match status" value="1"/>
</dbReference>
<dbReference type="GO" id="GO:0005737">
    <property type="term" value="C:cytoplasm"/>
    <property type="evidence" value="ECO:0007669"/>
    <property type="project" value="UniProtKB-SubCell"/>
</dbReference>
<dbReference type="NCBIfam" id="TIGR00496">
    <property type="entry name" value="frr"/>
    <property type="match status" value="1"/>
</dbReference>
<evidence type="ECO:0000256" key="3">
    <source>
        <dbReference type="ARBA" id="ARBA00022490"/>
    </source>
</evidence>
<dbReference type="CDD" id="cd00520">
    <property type="entry name" value="RRF"/>
    <property type="match status" value="1"/>
</dbReference>
<dbReference type="AlphaFoldDB" id="A0A1T4P133"/>
<evidence type="ECO:0000256" key="5">
    <source>
        <dbReference type="HAMAP-Rule" id="MF_00040"/>
    </source>
</evidence>
<dbReference type="GO" id="GO:0043023">
    <property type="term" value="F:ribosomal large subunit binding"/>
    <property type="evidence" value="ECO:0007669"/>
    <property type="project" value="TreeGrafter"/>
</dbReference>
<dbReference type="SUPFAM" id="SSF55194">
    <property type="entry name" value="Ribosome recycling factor, RRF"/>
    <property type="match status" value="1"/>
</dbReference>
<dbReference type="Pfam" id="PF01765">
    <property type="entry name" value="RRF"/>
    <property type="match status" value="1"/>
</dbReference>
<dbReference type="Proteomes" id="UP000243297">
    <property type="component" value="Unassembled WGS sequence"/>
</dbReference>
<dbReference type="PANTHER" id="PTHR20982:SF3">
    <property type="entry name" value="MITOCHONDRIAL RIBOSOME RECYCLING FACTOR PSEUDO 1"/>
    <property type="match status" value="1"/>
</dbReference>
<dbReference type="GO" id="GO:0006415">
    <property type="term" value="P:translational termination"/>
    <property type="evidence" value="ECO:0007669"/>
    <property type="project" value="UniProtKB-UniRule"/>
</dbReference>
<dbReference type="FunFam" id="3.30.1360.40:FF:000001">
    <property type="entry name" value="Ribosome-recycling factor"/>
    <property type="match status" value="1"/>
</dbReference>
<dbReference type="PANTHER" id="PTHR20982">
    <property type="entry name" value="RIBOSOME RECYCLING FACTOR"/>
    <property type="match status" value="1"/>
</dbReference>
<evidence type="ECO:0000259" key="6">
    <source>
        <dbReference type="Pfam" id="PF01765"/>
    </source>
</evidence>
<comment type="similarity">
    <text evidence="2 5">Belongs to the RRF family.</text>
</comment>
<keyword evidence="3 5" id="KW-0963">Cytoplasm</keyword>
<dbReference type="STRING" id="118967.SAMN02745191_1828"/>
<evidence type="ECO:0000313" key="7">
    <source>
        <dbReference type="EMBL" id="SJZ85171.1"/>
    </source>
</evidence>
<protein>
    <recommendedName>
        <fullName evidence="5">Ribosome-recycling factor</fullName>
        <shortName evidence="5">RRF</shortName>
    </recommendedName>
    <alternativeName>
        <fullName evidence="5">Ribosome-releasing factor</fullName>
    </alternativeName>
</protein>
<sequence length="182" mass="20301">MAYIVLDTAKEKMEKVIAHYSESLNTIRTGRANTTMLDHVEVDYYGSPTPVNQIAGITVVEGRTLVIKPYDASSLKNIEKACNEADLGIAPQNDGTVVRLTVPALTEETRKEMCKKVSKFAEEAKVQVRNVRRDANEAAKKDETLTEDLEKDCLDRIQKATDEAIKKIDDIAVTKEKEVMTI</sequence>
<dbReference type="EMBL" id="FUWY01000005">
    <property type="protein sequence ID" value="SJZ85171.1"/>
    <property type="molecule type" value="Genomic_DNA"/>
</dbReference>
<keyword evidence="8" id="KW-1185">Reference proteome</keyword>